<dbReference type="InterPro" id="IPR001451">
    <property type="entry name" value="Hexapep"/>
</dbReference>
<dbReference type="RefSeq" id="WP_179254060.1">
    <property type="nucleotide sequence ID" value="NZ_JACBIV010000066.1"/>
</dbReference>
<dbReference type="PANTHER" id="PTHR23416">
    <property type="entry name" value="SIALIC ACID SYNTHASE-RELATED"/>
    <property type="match status" value="1"/>
</dbReference>
<keyword evidence="4" id="KW-0012">Acyltransferase</keyword>
<proteinExistence type="inferred from homology"/>
<evidence type="ECO:0000256" key="2">
    <source>
        <dbReference type="ARBA" id="ARBA00022679"/>
    </source>
</evidence>
<dbReference type="PROSITE" id="PS00101">
    <property type="entry name" value="HEXAPEP_TRANSFERASES"/>
    <property type="match status" value="1"/>
</dbReference>
<protein>
    <submittedName>
        <fullName evidence="5">Sugar O-acetyltransferase</fullName>
    </submittedName>
</protein>
<gene>
    <name evidence="5" type="ORF">H8J20_21545</name>
</gene>
<dbReference type="InterPro" id="IPR051159">
    <property type="entry name" value="Hexapeptide_acetyltransf"/>
</dbReference>
<dbReference type="InterPro" id="IPR018357">
    <property type="entry name" value="Hexapep_transf_CS"/>
</dbReference>
<dbReference type="GO" id="GO:0008374">
    <property type="term" value="F:O-acyltransferase activity"/>
    <property type="evidence" value="ECO:0007669"/>
    <property type="project" value="TreeGrafter"/>
</dbReference>
<sequence length="168" mass="18013">MTFYYTSKLCKSIKVSRATILINSRPLSNKKRNILLKKSGIYFEGESIITPPFFYEFGKIKLGCNVYINSGCTFLDNANITIGAHSLIGPNVTLTTVSHPVAPKSRHAEVITSSIEIGSNVWLGAGVVVLPGVIIGNNSVIAANSVVTSNVPDNSLFAGAPAIFKRNL</sequence>
<dbReference type="Pfam" id="PF00132">
    <property type="entry name" value="Hexapep"/>
    <property type="match status" value="1"/>
</dbReference>
<keyword evidence="2" id="KW-0808">Transferase</keyword>
<evidence type="ECO:0000256" key="3">
    <source>
        <dbReference type="ARBA" id="ARBA00022737"/>
    </source>
</evidence>
<keyword evidence="3" id="KW-0677">Repeat</keyword>
<dbReference type="PANTHER" id="PTHR23416:SF23">
    <property type="entry name" value="ACETYLTRANSFERASE C18B11.09C-RELATED"/>
    <property type="match status" value="1"/>
</dbReference>
<organism evidence="5 6">
    <name type="scientific">Serratia fonticola</name>
    <dbReference type="NCBI Taxonomy" id="47917"/>
    <lineage>
        <taxon>Bacteria</taxon>
        <taxon>Pseudomonadati</taxon>
        <taxon>Pseudomonadota</taxon>
        <taxon>Gammaproteobacteria</taxon>
        <taxon>Enterobacterales</taxon>
        <taxon>Yersiniaceae</taxon>
        <taxon>Serratia</taxon>
    </lineage>
</organism>
<reference evidence="5" key="1">
    <citation type="submission" date="2020-08" db="EMBL/GenBank/DDBJ databases">
        <title>Food and environmental bacterial isolates.</title>
        <authorList>
            <person name="Richter L."/>
            <person name="Du Plessis E.M."/>
            <person name="Duvenage S."/>
            <person name="Allam M."/>
            <person name="Korsten L."/>
        </authorList>
    </citation>
    <scope>NUCLEOTIDE SEQUENCE</scope>
    <source>
        <strain evidence="5">UPMP2127</strain>
    </source>
</reference>
<evidence type="ECO:0000313" key="6">
    <source>
        <dbReference type="Proteomes" id="UP000659084"/>
    </source>
</evidence>
<dbReference type="Proteomes" id="UP000659084">
    <property type="component" value="Unassembled WGS sequence"/>
</dbReference>
<dbReference type="AlphaFoldDB" id="A0AAW3WVB5"/>
<dbReference type="Gene3D" id="2.160.10.10">
    <property type="entry name" value="Hexapeptide repeat proteins"/>
    <property type="match status" value="1"/>
</dbReference>
<evidence type="ECO:0000256" key="4">
    <source>
        <dbReference type="ARBA" id="ARBA00023315"/>
    </source>
</evidence>
<evidence type="ECO:0000256" key="1">
    <source>
        <dbReference type="ARBA" id="ARBA00007274"/>
    </source>
</evidence>
<evidence type="ECO:0000313" key="5">
    <source>
        <dbReference type="EMBL" id="MBC3214726.1"/>
    </source>
</evidence>
<comment type="similarity">
    <text evidence="1">Belongs to the transferase hexapeptide repeat family.</text>
</comment>
<dbReference type="EMBL" id="JACNYO010000028">
    <property type="protein sequence ID" value="MBC3214726.1"/>
    <property type="molecule type" value="Genomic_DNA"/>
</dbReference>
<accession>A0AAW3WVB5</accession>
<dbReference type="SUPFAM" id="SSF51161">
    <property type="entry name" value="Trimeric LpxA-like enzymes"/>
    <property type="match status" value="1"/>
</dbReference>
<name>A0AAW3WVB5_SERFO</name>
<dbReference type="InterPro" id="IPR011004">
    <property type="entry name" value="Trimer_LpxA-like_sf"/>
</dbReference>
<comment type="caution">
    <text evidence="5">The sequence shown here is derived from an EMBL/GenBank/DDBJ whole genome shotgun (WGS) entry which is preliminary data.</text>
</comment>